<comment type="caution">
    <text evidence="3">The sequence shown here is derived from an EMBL/GenBank/DDBJ whole genome shotgun (WGS) entry which is preliminary data.</text>
</comment>
<feature type="compositionally biased region" description="Basic and acidic residues" evidence="1">
    <location>
        <begin position="273"/>
        <end position="288"/>
    </location>
</feature>
<evidence type="ECO:0008006" key="5">
    <source>
        <dbReference type="Google" id="ProtNLM"/>
    </source>
</evidence>
<sequence length="394" mass="41274">MSEGAFHAYVGLLVISGLLLSVLAVRGFDQPVSSRIADGVFAVGFLGYATYLIVADPAKVWVLYYAFAAPVVLVVHMFRQRKRARSRRFAAGFTPQVYAAPAAPTPLTPFPPPPAPLGSDAPVDEGARGSSGLANLPPHTLPPTRGEGPMSPRPPMPSGLPALPPTAPGSPPPKPPGFLHGVTPSGAGGRPPAPGAAGNPWGMLGDGSAPAEPPGGSPVPGWPRTHSEPPALPTPPTAPPAAPPSAERPGRHSGGHNEPYDHASDQRYAAYEPEERFPTTPGRHESPGRHSGGYSSADRYSNYDPGERFGTYEPPAEPSPGGQQVAGHDTHPSGDIHADQPHSYETTSRLRRPAWLQEPEPPAAAPDSPDSEQPPAGHHHRAENPPDEWPPRHG</sequence>
<dbReference type="Proteomes" id="UP000637628">
    <property type="component" value="Unassembled WGS sequence"/>
</dbReference>
<evidence type="ECO:0000256" key="2">
    <source>
        <dbReference type="SAM" id="Phobius"/>
    </source>
</evidence>
<feature type="compositionally biased region" description="Pro residues" evidence="1">
    <location>
        <begin position="151"/>
        <end position="176"/>
    </location>
</feature>
<keyword evidence="2" id="KW-0472">Membrane</keyword>
<feature type="compositionally biased region" description="Basic and acidic residues" evidence="1">
    <location>
        <begin position="328"/>
        <end position="342"/>
    </location>
</feature>
<protein>
    <recommendedName>
        <fullName evidence="5">Integral membrane protein</fullName>
    </recommendedName>
</protein>
<feature type="transmembrane region" description="Helical" evidence="2">
    <location>
        <begin position="6"/>
        <end position="24"/>
    </location>
</feature>
<feature type="compositionally biased region" description="Low complexity" evidence="1">
    <location>
        <begin position="195"/>
        <end position="210"/>
    </location>
</feature>
<evidence type="ECO:0000313" key="4">
    <source>
        <dbReference type="Proteomes" id="UP000637628"/>
    </source>
</evidence>
<proteinExistence type="predicted"/>
<reference evidence="3 4" key="1">
    <citation type="submission" date="2021-01" db="EMBL/GenBank/DDBJ databases">
        <title>Whole genome shotgun sequence of Actinoplanes durhamensis NBRC 14914.</title>
        <authorList>
            <person name="Komaki H."/>
            <person name="Tamura T."/>
        </authorList>
    </citation>
    <scope>NUCLEOTIDE SEQUENCE [LARGE SCALE GENOMIC DNA]</scope>
    <source>
        <strain evidence="3 4">NBRC 14914</strain>
    </source>
</reference>
<feature type="region of interest" description="Disordered" evidence="1">
    <location>
        <begin position="104"/>
        <end position="394"/>
    </location>
</feature>
<dbReference type="EMBL" id="BOML01000013">
    <property type="protein sequence ID" value="GIE00014.1"/>
    <property type="molecule type" value="Genomic_DNA"/>
</dbReference>
<feature type="transmembrane region" description="Helical" evidence="2">
    <location>
        <begin position="60"/>
        <end position="78"/>
    </location>
</feature>
<accession>A0ABQ3YRL4</accession>
<feature type="transmembrane region" description="Helical" evidence="2">
    <location>
        <begin position="36"/>
        <end position="54"/>
    </location>
</feature>
<name>A0ABQ3YRL4_9ACTN</name>
<feature type="compositionally biased region" description="Pro residues" evidence="1">
    <location>
        <begin position="211"/>
        <end position="221"/>
    </location>
</feature>
<organism evidence="3 4">
    <name type="scientific">Paractinoplanes durhamensis</name>
    <dbReference type="NCBI Taxonomy" id="113563"/>
    <lineage>
        <taxon>Bacteria</taxon>
        <taxon>Bacillati</taxon>
        <taxon>Actinomycetota</taxon>
        <taxon>Actinomycetes</taxon>
        <taxon>Micromonosporales</taxon>
        <taxon>Micromonosporaceae</taxon>
        <taxon>Paractinoplanes</taxon>
    </lineage>
</organism>
<gene>
    <name evidence="3" type="ORF">Adu01nite_13640</name>
</gene>
<feature type="compositionally biased region" description="Low complexity" evidence="1">
    <location>
        <begin position="365"/>
        <end position="376"/>
    </location>
</feature>
<evidence type="ECO:0000256" key="1">
    <source>
        <dbReference type="SAM" id="MobiDB-lite"/>
    </source>
</evidence>
<keyword evidence="4" id="KW-1185">Reference proteome</keyword>
<dbReference type="RefSeq" id="WP_203725671.1">
    <property type="nucleotide sequence ID" value="NZ_BAAATX010000015.1"/>
</dbReference>
<dbReference type="PRINTS" id="PR01217">
    <property type="entry name" value="PRICHEXTENSN"/>
</dbReference>
<keyword evidence="2" id="KW-0812">Transmembrane</keyword>
<evidence type="ECO:0000313" key="3">
    <source>
        <dbReference type="EMBL" id="GIE00014.1"/>
    </source>
</evidence>
<feature type="compositionally biased region" description="Pro residues" evidence="1">
    <location>
        <begin position="104"/>
        <end position="116"/>
    </location>
</feature>
<keyword evidence="2" id="KW-1133">Transmembrane helix</keyword>
<feature type="compositionally biased region" description="Pro residues" evidence="1">
    <location>
        <begin position="230"/>
        <end position="243"/>
    </location>
</feature>